<dbReference type="AlphaFoldDB" id="A0A7N0ZU39"/>
<evidence type="ECO:0000313" key="2">
    <source>
        <dbReference type="Proteomes" id="UP000594263"/>
    </source>
</evidence>
<sequence>MAVEGNVSVENNCDHRMNREHMGGGGGVVKLEVPSRSGPEDEFGMDIMVEVLGSDVLFFDGVSGTQAQQDEATIDEKFREFERQIDETLEIKVEDGEECMVQEAVNVHSNPACWVKDVNDSYWTDVVWSCHVPEAKSQGLVAETKSAKISVNNFCNGVEGPGELILTFDSAEAILSKKKLNNMFRRFGTLRESETVIYEELCRAKVVYKRRSDAEVACSSAKAFHIIDSVVDYKLGSASNTKLGPLDDMTEATLGHEYDGGLSWSDIPD</sequence>
<reference evidence="1" key="1">
    <citation type="submission" date="2021-01" db="UniProtKB">
        <authorList>
            <consortium name="EnsemblPlants"/>
        </authorList>
    </citation>
    <scope>IDENTIFICATION</scope>
</reference>
<dbReference type="Proteomes" id="UP000594263">
    <property type="component" value="Unplaced"/>
</dbReference>
<dbReference type="Gramene" id="Kaladp0034s0060.1.v1.1">
    <property type="protein sequence ID" value="Kaladp0034s0060.1.v1.1.CDS.1"/>
    <property type="gene ID" value="Kaladp0034s0060.v1.1"/>
</dbReference>
<evidence type="ECO:0000313" key="1">
    <source>
        <dbReference type="EnsemblPlants" id="Kaladp0034s0060.1.v1.1.CDS.1"/>
    </source>
</evidence>
<accession>A0A7N0ZU39</accession>
<dbReference type="EnsemblPlants" id="Kaladp0034s0060.1.v1.1">
    <property type="protein sequence ID" value="Kaladp0034s0060.1.v1.1.CDS.1"/>
    <property type="gene ID" value="Kaladp0034s0060.v1.1"/>
</dbReference>
<protein>
    <submittedName>
        <fullName evidence="1">Uncharacterized protein</fullName>
    </submittedName>
</protein>
<dbReference type="PANTHER" id="PTHR42851:SF4">
    <property type="entry name" value="PWWP DOMAIN-CONTAINING PROTEIN"/>
    <property type="match status" value="1"/>
</dbReference>
<proteinExistence type="predicted"/>
<organism evidence="1 2">
    <name type="scientific">Kalanchoe fedtschenkoi</name>
    <name type="common">Lavender scallops</name>
    <name type="synonym">South American air plant</name>
    <dbReference type="NCBI Taxonomy" id="63787"/>
    <lineage>
        <taxon>Eukaryota</taxon>
        <taxon>Viridiplantae</taxon>
        <taxon>Streptophyta</taxon>
        <taxon>Embryophyta</taxon>
        <taxon>Tracheophyta</taxon>
        <taxon>Spermatophyta</taxon>
        <taxon>Magnoliopsida</taxon>
        <taxon>eudicotyledons</taxon>
        <taxon>Gunneridae</taxon>
        <taxon>Pentapetalae</taxon>
        <taxon>Saxifragales</taxon>
        <taxon>Crassulaceae</taxon>
        <taxon>Kalanchoe</taxon>
    </lineage>
</organism>
<name>A0A7N0ZU39_KALFE</name>
<dbReference type="PANTHER" id="PTHR42851">
    <property type="entry name" value="ALDOLASE-RELATED"/>
    <property type="match status" value="1"/>
</dbReference>
<dbReference type="InterPro" id="IPR053063">
    <property type="entry name" value="PWWP_domain_containing_PDP"/>
</dbReference>
<keyword evidence="2" id="KW-1185">Reference proteome</keyword>